<evidence type="ECO:0000256" key="4">
    <source>
        <dbReference type="ARBA" id="ARBA00022692"/>
    </source>
</evidence>
<evidence type="ECO:0000256" key="5">
    <source>
        <dbReference type="ARBA" id="ARBA00022989"/>
    </source>
</evidence>
<dbReference type="AlphaFoldDB" id="A0A009ISP4"/>
<evidence type="ECO:0000256" key="3">
    <source>
        <dbReference type="ARBA" id="ARBA00022519"/>
    </source>
</evidence>
<feature type="binding site" evidence="12">
    <location>
        <position position="74"/>
    </location>
    <ligand>
        <name>Na(+)</name>
        <dbReference type="ChEBI" id="CHEBI:29101"/>
        <note>structural</note>
    </ligand>
</feature>
<keyword evidence="5 12" id="KW-1133">Transmembrane helix</keyword>
<keyword evidence="9 12" id="KW-0407">Ion channel</keyword>
<feature type="binding site" evidence="12">
    <location>
        <position position="77"/>
    </location>
    <ligand>
        <name>Na(+)</name>
        <dbReference type="ChEBI" id="CHEBI:29101"/>
        <note>structural</note>
    </ligand>
</feature>
<keyword evidence="3" id="KW-0997">Cell inner membrane</keyword>
<keyword evidence="4 12" id="KW-0812">Transmembrane</keyword>
<keyword evidence="12" id="KW-0479">Metal-binding</keyword>
<name>A0A009ISP4_ACIB9</name>
<dbReference type="RefSeq" id="WP_016654426.1">
    <property type="nucleotide sequence ID" value="NZ_JEWH01000007.1"/>
</dbReference>
<comment type="catalytic activity">
    <reaction evidence="11">
        <text>fluoride(in) = fluoride(out)</text>
        <dbReference type="Rhea" id="RHEA:76159"/>
        <dbReference type="ChEBI" id="CHEBI:17051"/>
    </reaction>
    <physiologicalReaction direction="left-to-right" evidence="11">
        <dbReference type="Rhea" id="RHEA:76160"/>
    </physiologicalReaction>
</comment>
<organism evidence="13 14">
    <name type="scientific">Acinetobacter baumannii (strain 1295743)</name>
    <dbReference type="NCBI Taxonomy" id="1310613"/>
    <lineage>
        <taxon>Bacteria</taxon>
        <taxon>Pseudomonadati</taxon>
        <taxon>Pseudomonadota</taxon>
        <taxon>Gammaproteobacteria</taxon>
        <taxon>Moraxellales</taxon>
        <taxon>Moraxellaceae</taxon>
        <taxon>Acinetobacter</taxon>
        <taxon>Acinetobacter calcoaceticus/baumannii complex</taxon>
    </lineage>
</organism>
<evidence type="ECO:0000256" key="9">
    <source>
        <dbReference type="ARBA" id="ARBA00023303"/>
    </source>
</evidence>
<protein>
    <recommendedName>
        <fullName evidence="12">Fluoride-specific ion channel FluC</fullName>
    </recommendedName>
</protein>
<dbReference type="NCBIfam" id="TIGR00494">
    <property type="entry name" value="crcB"/>
    <property type="match status" value="1"/>
</dbReference>
<keyword evidence="6 12" id="KW-0915">Sodium</keyword>
<feature type="transmembrane region" description="Helical" evidence="12">
    <location>
        <begin position="97"/>
        <end position="120"/>
    </location>
</feature>
<comment type="function">
    <text evidence="12">Fluoride-specific ion channel. Important for reducing fluoride concentration in the cell, thus reducing its toxicity.</text>
</comment>
<dbReference type="PANTHER" id="PTHR28259">
    <property type="entry name" value="FLUORIDE EXPORT PROTEIN 1-RELATED"/>
    <property type="match status" value="1"/>
</dbReference>
<evidence type="ECO:0000256" key="11">
    <source>
        <dbReference type="ARBA" id="ARBA00035585"/>
    </source>
</evidence>
<feature type="transmembrane region" description="Helical" evidence="12">
    <location>
        <begin position="66"/>
        <end position="90"/>
    </location>
</feature>
<dbReference type="GO" id="GO:0140114">
    <property type="term" value="P:cellular detoxification of fluoride"/>
    <property type="evidence" value="ECO:0007669"/>
    <property type="project" value="UniProtKB-UniRule"/>
</dbReference>
<evidence type="ECO:0000256" key="7">
    <source>
        <dbReference type="ARBA" id="ARBA00023065"/>
    </source>
</evidence>
<keyword evidence="2 12" id="KW-1003">Cell membrane</keyword>
<dbReference type="EMBL" id="JEWH01000007">
    <property type="protein sequence ID" value="EXB06873.1"/>
    <property type="molecule type" value="Genomic_DNA"/>
</dbReference>
<evidence type="ECO:0000256" key="6">
    <source>
        <dbReference type="ARBA" id="ARBA00023053"/>
    </source>
</evidence>
<dbReference type="PATRIC" id="fig|1310613.3.peg.865"/>
<evidence type="ECO:0000313" key="14">
    <source>
        <dbReference type="Proteomes" id="UP000020595"/>
    </source>
</evidence>
<dbReference type="NCBIfam" id="NF010792">
    <property type="entry name" value="PRK14196.1"/>
    <property type="match status" value="1"/>
</dbReference>
<evidence type="ECO:0000256" key="1">
    <source>
        <dbReference type="ARBA" id="ARBA00004651"/>
    </source>
</evidence>
<dbReference type="GO" id="GO:0046872">
    <property type="term" value="F:metal ion binding"/>
    <property type="evidence" value="ECO:0007669"/>
    <property type="project" value="UniProtKB-KW"/>
</dbReference>
<dbReference type="GO" id="GO:0062054">
    <property type="term" value="F:fluoride channel activity"/>
    <property type="evidence" value="ECO:0007669"/>
    <property type="project" value="UniProtKB-UniRule"/>
</dbReference>
<keyword evidence="7 12" id="KW-0406">Ion transport</keyword>
<comment type="caution">
    <text evidence="13">The sequence shown here is derived from an EMBL/GenBank/DDBJ whole genome shotgun (WGS) entry which is preliminary data.</text>
</comment>
<dbReference type="Pfam" id="PF02537">
    <property type="entry name" value="CRCB"/>
    <property type="match status" value="1"/>
</dbReference>
<keyword evidence="8 12" id="KW-0472">Membrane</keyword>
<sequence length="126" mass="13737">MYISLLSIGLGAVLGAWIRWGIGLQFNHYFPNIPLGTVLVNLVGAFVIGFAVTFFASSSLNPNYKLFLITGFCGALTTFSTFSMEVVSLLQSGKFEYAILTITVHVLGSLLFTLLGIFTYQLTTTH</sequence>
<gene>
    <name evidence="12" type="primary">fluC</name>
    <name evidence="12" type="synonym">crcB</name>
    <name evidence="13" type="ORF">J512_0907</name>
</gene>
<evidence type="ECO:0000256" key="8">
    <source>
        <dbReference type="ARBA" id="ARBA00023136"/>
    </source>
</evidence>
<feature type="transmembrane region" description="Helical" evidence="12">
    <location>
        <begin position="38"/>
        <end position="60"/>
    </location>
</feature>
<comment type="similarity">
    <text evidence="10 12">Belongs to the fluoride channel Fluc/FEX (TC 1.A.43) family.</text>
</comment>
<evidence type="ECO:0000256" key="10">
    <source>
        <dbReference type="ARBA" id="ARBA00035120"/>
    </source>
</evidence>
<accession>A0A009ISP4</accession>
<comment type="subcellular location">
    <subcellularLocation>
        <location evidence="1 12">Cell membrane</location>
        <topology evidence="1 12">Multi-pass membrane protein</topology>
    </subcellularLocation>
</comment>
<dbReference type="GO" id="GO:0005886">
    <property type="term" value="C:plasma membrane"/>
    <property type="evidence" value="ECO:0007669"/>
    <property type="project" value="UniProtKB-SubCell"/>
</dbReference>
<evidence type="ECO:0000256" key="12">
    <source>
        <dbReference type="HAMAP-Rule" id="MF_00454"/>
    </source>
</evidence>
<dbReference type="PANTHER" id="PTHR28259:SF1">
    <property type="entry name" value="FLUORIDE EXPORT PROTEIN 1-RELATED"/>
    <property type="match status" value="1"/>
</dbReference>
<reference evidence="13 14" key="1">
    <citation type="submission" date="2014-02" db="EMBL/GenBank/DDBJ databases">
        <title>Comparative genomics and transcriptomics to identify genetic mechanisms underlying the emergence of carbapenem resistant Acinetobacter baumannii (CRAb).</title>
        <authorList>
            <person name="Harris A.D."/>
            <person name="Johnson K.J."/>
            <person name="George J."/>
            <person name="Shefchek K."/>
            <person name="Daugherty S.C."/>
            <person name="Parankush S."/>
            <person name="Sadzewicz L."/>
            <person name="Tallon L."/>
            <person name="Sengamalay N."/>
            <person name="Hazen T.H."/>
            <person name="Rasko D.A."/>
        </authorList>
    </citation>
    <scope>NUCLEOTIDE SEQUENCE [LARGE SCALE GENOMIC DNA]</scope>
    <source>
        <strain evidence="13 14">1295743</strain>
    </source>
</reference>
<proteinExistence type="inferred from homology"/>
<keyword evidence="12" id="KW-0813">Transport</keyword>
<comment type="activity regulation">
    <text evidence="12">Na(+) is not transported, but it plays an essential structural role and its presence is essential for fluoride channel function.</text>
</comment>
<dbReference type="InterPro" id="IPR003691">
    <property type="entry name" value="FluC"/>
</dbReference>
<feature type="transmembrane region" description="Helical" evidence="12">
    <location>
        <begin position="6"/>
        <end position="26"/>
    </location>
</feature>
<evidence type="ECO:0000256" key="2">
    <source>
        <dbReference type="ARBA" id="ARBA00022475"/>
    </source>
</evidence>
<evidence type="ECO:0000313" key="13">
    <source>
        <dbReference type="EMBL" id="EXB06873.1"/>
    </source>
</evidence>
<dbReference type="HAMAP" id="MF_00454">
    <property type="entry name" value="FluC"/>
    <property type="match status" value="1"/>
</dbReference>
<dbReference type="Proteomes" id="UP000020595">
    <property type="component" value="Unassembled WGS sequence"/>
</dbReference>